<evidence type="ECO:0000256" key="1">
    <source>
        <dbReference type="ARBA" id="ARBA00022785"/>
    </source>
</evidence>
<accession>A0A2U2MY32</accession>
<keyword evidence="1" id="KW-0671">Queuosine biosynthesis</keyword>
<sequence>MRHVLWSAGWDSTFLVAKAVLVDCATIQPYYLFTTSRRSAGRELFTLQRLKMRIRAMAAGRAGRILPTRVVEHDALPVSETRAAQYASFRKLAYLGEQYLLLACMADYLSLDQLEIGVYWDGRIGSFLRDARVGRYPAWAAGRTPELEDALRLLEPFEFPLLDLTKHDMAEQAARYGFLPILRETWFCHRPRGERPCGECNPCRYAMEEGFGWRIPLGNRVRGRIRRTFYRAHRLISDPDYVVSLWSRMHRSGQ</sequence>
<dbReference type="GO" id="GO:0008616">
    <property type="term" value="P:tRNA queuosine(34) biosynthetic process"/>
    <property type="evidence" value="ECO:0007669"/>
    <property type="project" value="UniProtKB-KW"/>
</dbReference>
<comment type="caution">
    <text evidence="2">The sequence shown here is derived from an EMBL/GenBank/DDBJ whole genome shotgun (WGS) entry which is preliminary data.</text>
</comment>
<dbReference type="Pfam" id="PF06508">
    <property type="entry name" value="QueC"/>
    <property type="match status" value="1"/>
</dbReference>
<protein>
    <recommendedName>
        <fullName evidence="4">7-cyano-7-deazaguanine synthase</fullName>
    </recommendedName>
</protein>
<dbReference type="EMBL" id="QFFI01000028">
    <property type="protein sequence ID" value="PWG61692.1"/>
    <property type="molecule type" value="Genomic_DNA"/>
</dbReference>
<dbReference type="Proteomes" id="UP000245474">
    <property type="component" value="Unassembled WGS sequence"/>
</dbReference>
<gene>
    <name evidence="2" type="ORF">DEM34_15135</name>
</gene>
<reference evidence="2 3" key="1">
    <citation type="submission" date="2018-05" db="EMBL/GenBank/DDBJ databases">
        <title>Spiribacter halobius sp. nov., a moderately halophilic bacterium isolated from marine solar saltern.</title>
        <authorList>
            <person name="Zheng W.-S."/>
            <person name="Lu D.-C."/>
            <person name="Du Z.-J."/>
        </authorList>
    </citation>
    <scope>NUCLEOTIDE SEQUENCE [LARGE SCALE GENOMIC DNA]</scope>
    <source>
        <strain evidence="2 3">E85</strain>
    </source>
</reference>
<dbReference type="Gene3D" id="3.40.50.620">
    <property type="entry name" value="HUPs"/>
    <property type="match status" value="1"/>
</dbReference>
<dbReference type="InterPro" id="IPR014729">
    <property type="entry name" value="Rossmann-like_a/b/a_fold"/>
</dbReference>
<name>A0A2U2MY32_9GAMM</name>
<dbReference type="AlphaFoldDB" id="A0A2U2MY32"/>
<dbReference type="InterPro" id="IPR018317">
    <property type="entry name" value="QueC"/>
</dbReference>
<proteinExistence type="predicted"/>
<evidence type="ECO:0000313" key="2">
    <source>
        <dbReference type="EMBL" id="PWG61692.1"/>
    </source>
</evidence>
<evidence type="ECO:0000313" key="3">
    <source>
        <dbReference type="Proteomes" id="UP000245474"/>
    </source>
</evidence>
<keyword evidence="3" id="KW-1185">Reference proteome</keyword>
<evidence type="ECO:0008006" key="4">
    <source>
        <dbReference type="Google" id="ProtNLM"/>
    </source>
</evidence>
<organism evidence="2 3">
    <name type="scientific">Sediminicurvatus halobius</name>
    <dbReference type="NCBI Taxonomy" id="2182432"/>
    <lineage>
        <taxon>Bacteria</taxon>
        <taxon>Pseudomonadati</taxon>
        <taxon>Pseudomonadota</taxon>
        <taxon>Gammaproteobacteria</taxon>
        <taxon>Chromatiales</taxon>
        <taxon>Ectothiorhodospiraceae</taxon>
        <taxon>Sediminicurvatus</taxon>
    </lineage>
</organism>
<dbReference type="SUPFAM" id="SSF52402">
    <property type="entry name" value="Adenine nucleotide alpha hydrolases-like"/>
    <property type="match status" value="1"/>
</dbReference>